<dbReference type="InterPro" id="IPR000290">
    <property type="entry name" value="Colicin_pyocin"/>
</dbReference>
<dbReference type="EMBL" id="BAAASL010000011">
    <property type="protein sequence ID" value="GAA2718430.1"/>
    <property type="molecule type" value="Genomic_DNA"/>
</dbReference>
<dbReference type="Gene3D" id="1.10.1200.20">
    <property type="entry name" value="Colicin E immunity protein"/>
    <property type="match status" value="1"/>
</dbReference>
<proteinExistence type="inferred from homology"/>
<evidence type="ECO:0000256" key="1">
    <source>
        <dbReference type="ARBA" id="ARBA00009346"/>
    </source>
</evidence>
<dbReference type="InterPro" id="IPR035900">
    <property type="entry name" value="Colicin_E_sf"/>
</dbReference>
<name>A0ABP6G7C5_9ACTN</name>
<evidence type="ECO:0000256" key="2">
    <source>
        <dbReference type="ARBA" id="ARBA00023025"/>
    </source>
</evidence>
<evidence type="ECO:0000313" key="3">
    <source>
        <dbReference type="EMBL" id="GAA2718430.1"/>
    </source>
</evidence>
<keyword evidence="4" id="KW-1185">Reference proteome</keyword>
<accession>A0ABP6G7C5</accession>
<dbReference type="Pfam" id="PF01320">
    <property type="entry name" value="Colicin_Pyocin"/>
    <property type="match status" value="1"/>
</dbReference>
<dbReference type="SUPFAM" id="SSF47345">
    <property type="entry name" value="Colicin E immunity proteins"/>
    <property type="match status" value="1"/>
</dbReference>
<reference evidence="4" key="1">
    <citation type="journal article" date="2019" name="Int. J. Syst. Evol. Microbiol.">
        <title>The Global Catalogue of Microorganisms (GCM) 10K type strain sequencing project: providing services to taxonomists for standard genome sequencing and annotation.</title>
        <authorList>
            <consortium name="The Broad Institute Genomics Platform"/>
            <consortium name="The Broad Institute Genome Sequencing Center for Infectious Disease"/>
            <person name="Wu L."/>
            <person name="Ma J."/>
        </authorList>
    </citation>
    <scope>NUCLEOTIDE SEQUENCE [LARGE SCALE GENOMIC DNA]</scope>
    <source>
        <strain evidence="4">JCM 4542</strain>
    </source>
</reference>
<protein>
    <recommendedName>
        <fullName evidence="5">E9imm peptide</fullName>
    </recommendedName>
</protein>
<dbReference type="Proteomes" id="UP001500886">
    <property type="component" value="Unassembled WGS sequence"/>
</dbReference>
<comment type="similarity">
    <text evidence="1">Belongs to the colicins ColE2/ColE8/ColE9 and pyocins S1/S2 family.</text>
</comment>
<gene>
    <name evidence="3" type="ORF">GCM10010315_33850</name>
</gene>
<comment type="caution">
    <text evidence="3">The sequence shown here is derived from an EMBL/GenBank/DDBJ whole genome shotgun (WGS) entry which is preliminary data.</text>
</comment>
<organism evidence="3 4">
    <name type="scientific">Streptomyces luteosporeus</name>
    <dbReference type="NCBI Taxonomy" id="173856"/>
    <lineage>
        <taxon>Bacteria</taxon>
        <taxon>Bacillati</taxon>
        <taxon>Actinomycetota</taxon>
        <taxon>Actinomycetes</taxon>
        <taxon>Kitasatosporales</taxon>
        <taxon>Streptomycetaceae</taxon>
        <taxon>Streptomyces</taxon>
    </lineage>
</organism>
<sequence>MVEAARFGRAEAVKLVQRIMNADYAAEEEAVSWLDMLDKVLGCPSGYVSDLIFWPSDGEPSAVEVVDQALAYRPIAL</sequence>
<keyword evidence="2" id="KW-0079">Bacteriocin immunity</keyword>
<evidence type="ECO:0000313" key="4">
    <source>
        <dbReference type="Proteomes" id="UP001500886"/>
    </source>
</evidence>
<evidence type="ECO:0008006" key="5">
    <source>
        <dbReference type="Google" id="ProtNLM"/>
    </source>
</evidence>